<organism evidence="2 3">
    <name type="scientific">Schinkia azotoformans MEV2011</name>
    <dbReference type="NCBI Taxonomy" id="1348973"/>
    <lineage>
        <taxon>Bacteria</taxon>
        <taxon>Bacillati</taxon>
        <taxon>Bacillota</taxon>
        <taxon>Bacilli</taxon>
        <taxon>Bacillales</taxon>
        <taxon>Bacillaceae</taxon>
        <taxon>Calidifontibacillus/Schinkia group</taxon>
        <taxon>Schinkia</taxon>
    </lineage>
</organism>
<reference evidence="2 3" key="1">
    <citation type="submission" date="2014-04" db="EMBL/GenBank/DDBJ databases">
        <title>Draft genome sequence of Bacillus azotoformans MEV2011, a (co-) denitrifying strain unable to grow in the presence of oxygen.</title>
        <authorList>
            <person name="Nielsen M."/>
            <person name="Schreiber L."/>
            <person name="Finster K."/>
            <person name="Schramm A."/>
        </authorList>
    </citation>
    <scope>NUCLEOTIDE SEQUENCE [LARGE SCALE GENOMIC DNA]</scope>
    <source>
        <strain evidence="2 3">MEV2011</strain>
    </source>
</reference>
<dbReference type="PANTHER" id="PTHR37826:SF3">
    <property type="entry name" value="J DOMAIN-CONTAINING PROTEIN"/>
    <property type="match status" value="1"/>
</dbReference>
<dbReference type="PANTHER" id="PTHR37826">
    <property type="entry name" value="FLOTILLIN BAND_7_5 DOMAIN PROTEIN"/>
    <property type="match status" value="1"/>
</dbReference>
<keyword evidence="1" id="KW-0472">Membrane</keyword>
<dbReference type="Gene3D" id="2.20.28.30">
    <property type="entry name" value="RNA polymerase ii, chain L"/>
    <property type="match status" value="2"/>
</dbReference>
<protein>
    <recommendedName>
        <fullName evidence="4">Replication restart DNA helicase PriA</fullName>
    </recommendedName>
</protein>
<dbReference type="AlphaFoldDB" id="A0A072NHQ9"/>
<dbReference type="EMBL" id="JJRY01000019">
    <property type="protein sequence ID" value="KEF37046.1"/>
    <property type="molecule type" value="Genomic_DNA"/>
</dbReference>
<comment type="caution">
    <text evidence="2">The sequence shown here is derived from an EMBL/GenBank/DDBJ whole genome shotgun (WGS) entry which is preliminary data.</text>
</comment>
<dbReference type="Proteomes" id="UP000027936">
    <property type="component" value="Unassembled WGS sequence"/>
</dbReference>
<dbReference type="OrthoDB" id="3182597at2"/>
<dbReference type="PATRIC" id="fig|1348973.3.peg.3684"/>
<sequence length="359" mass="41014">MEVIVYKCINCGGPLVFKAETQNWTCDYCLSEFTEQEVKAFINKEQSSIESMMGDEALQEKKELDQEFEEKAVGFICNSCGAEIVTDDTTAATFCYFCHNPTIIPRRLEGEFRPKKVIPFKLNREKATELFVNWCKRKPLLPKYFTSTSQLEKLTGIYVPFWLFDCNSNGEVDGEATKVRIYTRGDTRYTETRFYHVKREGKASFKAVPTDGSKKMDDELMTILEPYHYEDLTDFSMSYLSGYLAEKYDMDQNAVYGRVSEIVRNNMGSLLRETIQGYSSVRIQHSNVQLKDVDATYVLLPVWVFTYQFKGKTYLFAMNGQTGKIAGRLPISMGRAASWFGMISGAAFAVLSLGGLFLW</sequence>
<feature type="transmembrane region" description="Helical" evidence="1">
    <location>
        <begin position="339"/>
        <end position="358"/>
    </location>
</feature>
<accession>A0A072NHQ9</accession>
<name>A0A072NHQ9_SCHAZ</name>
<gene>
    <name evidence="2" type="ORF">M670_03800</name>
</gene>
<evidence type="ECO:0000256" key="1">
    <source>
        <dbReference type="SAM" id="Phobius"/>
    </source>
</evidence>
<proteinExistence type="predicted"/>
<evidence type="ECO:0008006" key="4">
    <source>
        <dbReference type="Google" id="ProtNLM"/>
    </source>
</evidence>
<keyword evidence="1" id="KW-1133">Transmembrane helix</keyword>
<keyword evidence="1" id="KW-0812">Transmembrane</keyword>
<evidence type="ECO:0000313" key="2">
    <source>
        <dbReference type="EMBL" id="KEF37046.1"/>
    </source>
</evidence>
<evidence type="ECO:0000313" key="3">
    <source>
        <dbReference type="Proteomes" id="UP000027936"/>
    </source>
</evidence>